<organism evidence="2">
    <name type="scientific">Ditylum brightwellii</name>
    <dbReference type="NCBI Taxonomy" id="49249"/>
    <lineage>
        <taxon>Eukaryota</taxon>
        <taxon>Sar</taxon>
        <taxon>Stramenopiles</taxon>
        <taxon>Ochrophyta</taxon>
        <taxon>Bacillariophyta</taxon>
        <taxon>Mediophyceae</taxon>
        <taxon>Lithodesmiophycidae</taxon>
        <taxon>Lithodesmiales</taxon>
        <taxon>Lithodesmiaceae</taxon>
        <taxon>Ditylum</taxon>
    </lineage>
</organism>
<evidence type="ECO:0000256" key="1">
    <source>
        <dbReference type="SAM" id="MobiDB-lite"/>
    </source>
</evidence>
<dbReference type="AlphaFoldDB" id="A0A7S4RI55"/>
<evidence type="ECO:0000313" key="2">
    <source>
        <dbReference type="EMBL" id="CAE4613677.1"/>
    </source>
</evidence>
<protein>
    <recommendedName>
        <fullName evidence="3">Right handed beta helix domain-containing protein</fullName>
    </recommendedName>
</protein>
<name>A0A7S4RI55_9STRA</name>
<reference evidence="2" key="1">
    <citation type="submission" date="2021-01" db="EMBL/GenBank/DDBJ databases">
        <authorList>
            <person name="Corre E."/>
            <person name="Pelletier E."/>
            <person name="Niang G."/>
            <person name="Scheremetjew M."/>
            <person name="Finn R."/>
            <person name="Kale V."/>
            <person name="Holt S."/>
            <person name="Cochrane G."/>
            <person name="Meng A."/>
            <person name="Brown T."/>
            <person name="Cohen L."/>
        </authorList>
    </citation>
    <scope>NUCLEOTIDE SEQUENCE</scope>
    <source>
        <strain evidence="2">GSO104</strain>
    </source>
</reference>
<proteinExistence type="predicted"/>
<dbReference type="EMBL" id="HBNS01023132">
    <property type="protein sequence ID" value="CAE4613677.1"/>
    <property type="molecule type" value="Transcribed_RNA"/>
</dbReference>
<accession>A0A7S4RI55</accession>
<sequence>MGCGNGIFITPGVTDVNIEANYIWGNGNVNSIHEHNVYTEALRISYKYNRFGTLCSGCSGNNLKDRSAGLLVAYNFIEGGNRQLDLVDSSTSSIIEDPSYKVTHVYGNIFVEPDGEGNRQIVHYGGDSGNEANYRNGHLYFYHNSILSTRVGKTTLVRLSSEDCTMNATNNIIKATETVFGNNFELLSEKRGALYMNSNWITDGYIYWVTPTGGGSIFETGNILESTTGSIFSDPNFHTSPYDLHLSNSLLIGSTLEQEAQPISHEYVMHTSGQTRSSMDLGAYGYLNSQTSEPTRAPTTKPVTPFPTQEPVPTFAPTLFPTPHCIGNSCNNNNQCCDGTVCNGHGNSKTCQSSGLPPSPSLPSSSPPSTVCGGSDSDCTSNSQCCSENCKTHGAKANKCS</sequence>
<gene>
    <name evidence="2" type="ORF">DBRI00130_LOCUS18281</name>
</gene>
<evidence type="ECO:0008006" key="3">
    <source>
        <dbReference type="Google" id="ProtNLM"/>
    </source>
</evidence>
<feature type="region of interest" description="Disordered" evidence="1">
    <location>
        <begin position="353"/>
        <end position="378"/>
    </location>
</feature>